<sequence>MAIYQTLRMAREQAGLSLEKAAECIGISGASFSRMENGLSKVSTDRLEMLASLYQVSASALIEGSIITMPSTVDLDRMRAVVEAVQKGIYQPRVRPSPEKVGIAVAEVYRMEIERIVNDPKAEFDPSRYNGLIEAMFRK</sequence>
<accession>A0A7W6E492</accession>
<dbReference type="PROSITE" id="PS50943">
    <property type="entry name" value="HTH_CROC1"/>
    <property type="match status" value="1"/>
</dbReference>
<proteinExistence type="predicted"/>
<gene>
    <name evidence="2" type="ORF">GGR95_000031</name>
</gene>
<feature type="domain" description="HTH cro/C1-type" evidence="1">
    <location>
        <begin position="7"/>
        <end position="61"/>
    </location>
</feature>
<dbReference type="Proteomes" id="UP000530268">
    <property type="component" value="Unassembled WGS sequence"/>
</dbReference>
<name>A0A7W6E492_9RHOB</name>
<dbReference type="GO" id="GO:0003677">
    <property type="term" value="F:DNA binding"/>
    <property type="evidence" value="ECO:0007669"/>
    <property type="project" value="InterPro"/>
</dbReference>
<dbReference type="SMART" id="SM00530">
    <property type="entry name" value="HTH_XRE"/>
    <property type="match status" value="1"/>
</dbReference>
<organism evidence="2 3">
    <name type="scientific">Sulfitobacter undariae</name>
    <dbReference type="NCBI Taxonomy" id="1563671"/>
    <lineage>
        <taxon>Bacteria</taxon>
        <taxon>Pseudomonadati</taxon>
        <taxon>Pseudomonadota</taxon>
        <taxon>Alphaproteobacteria</taxon>
        <taxon>Rhodobacterales</taxon>
        <taxon>Roseobacteraceae</taxon>
        <taxon>Sulfitobacter</taxon>
    </lineage>
</organism>
<protein>
    <submittedName>
        <fullName evidence="2">Transcriptional regulator with XRE-family HTH domain</fullName>
    </submittedName>
</protein>
<evidence type="ECO:0000313" key="2">
    <source>
        <dbReference type="EMBL" id="MBB3992412.1"/>
    </source>
</evidence>
<dbReference type="Gene3D" id="1.10.260.40">
    <property type="entry name" value="lambda repressor-like DNA-binding domains"/>
    <property type="match status" value="1"/>
</dbReference>
<dbReference type="InterPro" id="IPR010982">
    <property type="entry name" value="Lambda_DNA-bd_dom_sf"/>
</dbReference>
<reference evidence="2 3" key="1">
    <citation type="submission" date="2020-08" db="EMBL/GenBank/DDBJ databases">
        <title>Genomic Encyclopedia of Type Strains, Phase IV (KMG-IV): sequencing the most valuable type-strain genomes for metagenomic binning, comparative biology and taxonomic classification.</title>
        <authorList>
            <person name="Goeker M."/>
        </authorList>
    </citation>
    <scope>NUCLEOTIDE SEQUENCE [LARGE SCALE GENOMIC DNA]</scope>
    <source>
        <strain evidence="2 3">DSM 102234</strain>
    </source>
</reference>
<evidence type="ECO:0000313" key="3">
    <source>
        <dbReference type="Proteomes" id="UP000530268"/>
    </source>
</evidence>
<dbReference type="CDD" id="cd00093">
    <property type="entry name" value="HTH_XRE"/>
    <property type="match status" value="1"/>
</dbReference>
<dbReference type="EMBL" id="JACIEI010000001">
    <property type="protein sequence ID" value="MBB3992412.1"/>
    <property type="molecule type" value="Genomic_DNA"/>
</dbReference>
<dbReference type="SUPFAM" id="SSF47413">
    <property type="entry name" value="lambda repressor-like DNA-binding domains"/>
    <property type="match status" value="1"/>
</dbReference>
<evidence type="ECO:0000259" key="1">
    <source>
        <dbReference type="PROSITE" id="PS50943"/>
    </source>
</evidence>
<keyword evidence="3" id="KW-1185">Reference proteome</keyword>
<dbReference type="Pfam" id="PF13560">
    <property type="entry name" value="HTH_31"/>
    <property type="match status" value="1"/>
</dbReference>
<comment type="caution">
    <text evidence="2">The sequence shown here is derived from an EMBL/GenBank/DDBJ whole genome shotgun (WGS) entry which is preliminary data.</text>
</comment>
<dbReference type="InterPro" id="IPR001387">
    <property type="entry name" value="Cro/C1-type_HTH"/>
</dbReference>
<dbReference type="AlphaFoldDB" id="A0A7W6E492"/>